<organism evidence="3 4">
    <name type="scientific">Desulforapulum autotrophicum (strain ATCC 43914 / DSM 3382 / VKM B-1955 / HRM2)</name>
    <name type="common">Desulfobacterium autotrophicum</name>
    <dbReference type="NCBI Taxonomy" id="177437"/>
    <lineage>
        <taxon>Bacteria</taxon>
        <taxon>Pseudomonadati</taxon>
        <taxon>Thermodesulfobacteriota</taxon>
        <taxon>Desulfobacteria</taxon>
        <taxon>Desulfobacterales</taxon>
        <taxon>Desulfobacteraceae</taxon>
        <taxon>Desulforapulum</taxon>
    </lineage>
</organism>
<evidence type="ECO:0000256" key="1">
    <source>
        <dbReference type="SAM" id="SignalP"/>
    </source>
</evidence>
<feature type="signal peptide" evidence="1">
    <location>
        <begin position="1"/>
        <end position="27"/>
    </location>
</feature>
<dbReference type="eggNOG" id="COG4991">
    <property type="taxonomic scope" value="Bacteria"/>
</dbReference>
<dbReference type="STRING" id="177437.HRM2_40880"/>
<dbReference type="SMART" id="SM00287">
    <property type="entry name" value="SH3b"/>
    <property type="match status" value="1"/>
</dbReference>
<dbReference type="InterPro" id="IPR003646">
    <property type="entry name" value="SH3-like_bac-type"/>
</dbReference>
<protein>
    <submittedName>
        <fullName evidence="3">SH3 domain family protein</fullName>
    </submittedName>
</protein>
<dbReference type="OrthoDB" id="5469649at2"/>
<accession>C0QCC8</accession>
<reference evidence="3 4" key="1">
    <citation type="journal article" date="2009" name="Environ. Microbiol.">
        <title>Genome sequence of Desulfobacterium autotrophicum HRM2, a marine sulfate reducer oxidizing organic carbon completely to carbon dioxide.</title>
        <authorList>
            <person name="Strittmatter A.W."/>
            <person name="Liesegang H."/>
            <person name="Rabus R."/>
            <person name="Decker I."/>
            <person name="Amann J."/>
            <person name="Andres S."/>
            <person name="Henne A."/>
            <person name="Fricke W.F."/>
            <person name="Martinez-Arias R."/>
            <person name="Bartels D."/>
            <person name="Goesmann A."/>
            <person name="Krause L."/>
            <person name="Puehler A."/>
            <person name="Klenk H.P."/>
            <person name="Richter M."/>
            <person name="Schuler M."/>
            <person name="Gloeckner F.O."/>
            <person name="Meyerdierks A."/>
            <person name="Gottschalk G."/>
            <person name="Amann R."/>
        </authorList>
    </citation>
    <scope>NUCLEOTIDE SEQUENCE [LARGE SCALE GENOMIC DNA]</scope>
    <source>
        <strain evidence="4">ATCC 43914 / DSM 3382 / HRM2</strain>
    </source>
</reference>
<dbReference type="Pfam" id="PF20125">
    <property type="entry name" value="DUF6515"/>
    <property type="match status" value="1"/>
</dbReference>
<dbReference type="Proteomes" id="UP000000442">
    <property type="component" value="Chromosome"/>
</dbReference>
<dbReference type="HOGENOM" id="CLU_1341449_0_0_7"/>
<feature type="chain" id="PRO_5002902057" evidence="1">
    <location>
        <begin position="28"/>
        <end position="204"/>
    </location>
</feature>
<evidence type="ECO:0000313" key="4">
    <source>
        <dbReference type="Proteomes" id="UP000000442"/>
    </source>
</evidence>
<name>C0QCC8_DESAH</name>
<proteinExistence type="predicted"/>
<dbReference type="KEGG" id="dat:HRM2_40880"/>
<feature type="domain" description="SH3b" evidence="2">
    <location>
        <begin position="136"/>
        <end position="199"/>
    </location>
</feature>
<dbReference type="EMBL" id="CP001087">
    <property type="protein sequence ID" value="ACN17145.1"/>
    <property type="molecule type" value="Genomic_DNA"/>
</dbReference>
<dbReference type="Gene3D" id="2.30.30.40">
    <property type="entry name" value="SH3 Domains"/>
    <property type="match status" value="1"/>
</dbReference>
<dbReference type="Pfam" id="PF08239">
    <property type="entry name" value="SH3_3"/>
    <property type="match status" value="1"/>
</dbReference>
<dbReference type="PROSITE" id="PS51781">
    <property type="entry name" value="SH3B"/>
    <property type="match status" value="1"/>
</dbReference>
<gene>
    <name evidence="3" type="ordered locus">HRM2_40880</name>
</gene>
<dbReference type="AlphaFoldDB" id="C0QCC8"/>
<dbReference type="InterPro" id="IPR045398">
    <property type="entry name" value="DUF6515"/>
</dbReference>
<keyword evidence="4" id="KW-1185">Reference proteome</keyword>
<evidence type="ECO:0000313" key="3">
    <source>
        <dbReference type="EMBL" id="ACN17145.1"/>
    </source>
</evidence>
<evidence type="ECO:0000259" key="2">
    <source>
        <dbReference type="PROSITE" id="PS51781"/>
    </source>
</evidence>
<keyword evidence="1" id="KW-0732">Signal</keyword>
<sequence length="204" mass="22245">MLANICKTITAFLVVLGITMPCPSTFAGPPTAPFHGFFHGPDPLFELIVVGTRHLFFRDGGFYHRGPAGYVPVEAPEGAVIASLPPGYGIRIVDDAKYYYFNGIYYVRVPDGYLVVAPPVLTAAEREETAEIVKVKEEVSVAVEILNVRSGPGMTYGVSSLAYQGQILRVYQESTGWLYVELPSGKLGWVDKKFITALNRIPAG</sequence>